<dbReference type="GO" id="GO:0016740">
    <property type="term" value="F:transferase activity"/>
    <property type="evidence" value="ECO:0007669"/>
    <property type="project" value="UniProtKB-KW"/>
</dbReference>
<name>A0A846MZC9_9PROT</name>
<keyword evidence="3" id="KW-1185">Reference proteome</keyword>
<accession>A0A846MZC9</accession>
<comment type="caution">
    <text evidence="2">The sequence shown here is derived from an EMBL/GenBank/DDBJ whole genome shotgun (WGS) entry which is preliminary data.</text>
</comment>
<dbReference type="Proteomes" id="UP000570514">
    <property type="component" value="Unassembled WGS sequence"/>
</dbReference>
<dbReference type="InterPro" id="IPR007345">
    <property type="entry name" value="Polysacch_pyruvyl_Trfase"/>
</dbReference>
<protein>
    <submittedName>
        <fullName evidence="2">Polysaccharide pyruvyl transferase WcaK-like protein</fullName>
    </submittedName>
</protein>
<dbReference type="RefSeq" id="WP_167082545.1">
    <property type="nucleotide sequence ID" value="NZ_BAAADC010000001.1"/>
</dbReference>
<sequence>MTSHPKVIYFAGQWSFGNRGCEALIRSNTKLLRERFADIQLICPSTDIELDRKQWPNAVSQGITFVPAPKVPLRLKLWNRAYTRMPNVHRLGMPPVGVDPETSRQLAGADALIMTGGDIISLDYDLLSLYYWVGVVEAARKLGKPTHLVAASVGPFTKRPAVERQMTRHLAGYTSITVRETASFGYLKGLGLTNVQLVADPAFVMDSEPWDTSAVLVPERSYLGINFSPLVRGYRPTEDLRRAFDREIVEFFHWVLAETAMDIMLVPHVWPLAGVDNNSDWHYLQGLMNMAGDTSGRIRLLPDGLNTAQLKYALGLCRYFIGARTHGTIGAISQSVPTLSIAYSIKAIGINNDLFGSTDYVLPTPDVTRQSLSAGLQRLIVDESAIKTLLAAKLPEWKSRARKIPDVFVTSGSAC</sequence>
<dbReference type="PANTHER" id="PTHR36836">
    <property type="entry name" value="COLANIC ACID BIOSYNTHESIS PROTEIN WCAK"/>
    <property type="match status" value="1"/>
</dbReference>
<evidence type="ECO:0000259" key="1">
    <source>
        <dbReference type="Pfam" id="PF04230"/>
    </source>
</evidence>
<dbReference type="Pfam" id="PF04230">
    <property type="entry name" value="PS_pyruv_trans"/>
    <property type="match status" value="1"/>
</dbReference>
<proteinExistence type="predicted"/>
<reference evidence="2 3" key="1">
    <citation type="submission" date="2020-03" db="EMBL/GenBank/DDBJ databases">
        <title>Genomic Encyclopedia of Type Strains, Phase IV (KMG-IV): sequencing the most valuable type-strain genomes for metagenomic binning, comparative biology and taxonomic classification.</title>
        <authorList>
            <person name="Goeker M."/>
        </authorList>
    </citation>
    <scope>NUCLEOTIDE SEQUENCE [LARGE SCALE GENOMIC DNA]</scope>
    <source>
        <strain evidence="2 3">DSM 19867</strain>
    </source>
</reference>
<gene>
    <name evidence="2" type="ORF">FHS83_001680</name>
</gene>
<organism evidence="2 3">
    <name type="scientific">Rhizomicrobium palustre</name>
    <dbReference type="NCBI Taxonomy" id="189966"/>
    <lineage>
        <taxon>Bacteria</taxon>
        <taxon>Pseudomonadati</taxon>
        <taxon>Pseudomonadota</taxon>
        <taxon>Alphaproteobacteria</taxon>
        <taxon>Micropepsales</taxon>
        <taxon>Micropepsaceae</taxon>
        <taxon>Rhizomicrobium</taxon>
    </lineage>
</organism>
<keyword evidence="2" id="KW-0808">Transferase</keyword>
<dbReference type="PANTHER" id="PTHR36836:SF1">
    <property type="entry name" value="COLANIC ACID BIOSYNTHESIS PROTEIN WCAK"/>
    <property type="match status" value="1"/>
</dbReference>
<evidence type="ECO:0000313" key="3">
    <source>
        <dbReference type="Proteomes" id="UP000570514"/>
    </source>
</evidence>
<evidence type="ECO:0000313" key="2">
    <source>
        <dbReference type="EMBL" id="NIK88362.1"/>
    </source>
</evidence>
<feature type="domain" description="Polysaccharide pyruvyl transferase" evidence="1">
    <location>
        <begin position="18"/>
        <end position="344"/>
    </location>
</feature>
<dbReference type="EMBL" id="JAASRM010000001">
    <property type="protein sequence ID" value="NIK88362.1"/>
    <property type="molecule type" value="Genomic_DNA"/>
</dbReference>
<dbReference type="AlphaFoldDB" id="A0A846MZC9"/>